<keyword evidence="4" id="KW-1133">Transmembrane helix</keyword>
<dbReference type="Pfam" id="PF00990">
    <property type="entry name" value="GGDEF"/>
    <property type="match status" value="1"/>
</dbReference>
<comment type="catalytic activity">
    <reaction evidence="2">
        <text>2 GTP = 3',3'-c-di-GMP + 2 diphosphate</text>
        <dbReference type="Rhea" id="RHEA:24898"/>
        <dbReference type="ChEBI" id="CHEBI:33019"/>
        <dbReference type="ChEBI" id="CHEBI:37565"/>
        <dbReference type="ChEBI" id="CHEBI:58805"/>
        <dbReference type="EC" id="2.7.7.65"/>
    </reaction>
</comment>
<dbReference type="EC" id="2.7.7.65" evidence="1"/>
<evidence type="ECO:0000256" key="2">
    <source>
        <dbReference type="ARBA" id="ARBA00034247"/>
    </source>
</evidence>
<dbReference type="PROSITE" id="PS50887">
    <property type="entry name" value="GGDEF"/>
    <property type="match status" value="1"/>
</dbReference>
<dbReference type="SUPFAM" id="SSF55073">
    <property type="entry name" value="Nucleotide cyclase"/>
    <property type="match status" value="1"/>
</dbReference>
<evidence type="ECO:0000313" key="7">
    <source>
        <dbReference type="EMBL" id="SHH11831.1"/>
    </source>
</evidence>
<dbReference type="InterPro" id="IPR050469">
    <property type="entry name" value="Diguanylate_Cyclase"/>
</dbReference>
<dbReference type="Proteomes" id="UP000184520">
    <property type="component" value="Unassembled WGS sequence"/>
</dbReference>
<gene>
    <name evidence="7" type="ORF">SAMN05216361_3842</name>
</gene>
<keyword evidence="5" id="KW-0732">Signal</keyword>
<dbReference type="InterPro" id="IPR043128">
    <property type="entry name" value="Rev_trsase/Diguanyl_cyclase"/>
</dbReference>
<dbReference type="SUPFAM" id="SSF53850">
    <property type="entry name" value="Periplasmic binding protein-like II"/>
    <property type="match status" value="1"/>
</dbReference>
<dbReference type="CDD" id="cd01949">
    <property type="entry name" value="GGDEF"/>
    <property type="match status" value="1"/>
</dbReference>
<dbReference type="GO" id="GO:0043709">
    <property type="term" value="P:cell adhesion involved in single-species biofilm formation"/>
    <property type="evidence" value="ECO:0007669"/>
    <property type="project" value="TreeGrafter"/>
</dbReference>
<sequence length="472" mass="53265">MFKFKATLVRWGVLSAMLSGWTFSALSAPSIVTYCVNPSWVPYEMVRNGAHVGISADYLTVIGELAGVQFKLVETDSWQQSLEFVQTGKCMVLPMVSQSSVYRSFLTFSAPYFATPNVLVSESYDVMYHGIDGLSHQLVAVDKNSHLAEYLARYYPDIRLQLMNSEAEAVRELARGNVDVMAGALLSINSEMNRMNLHDMAITGYVEPVHLLRLGVNKAHADLIPLLNSAIDGIPEATSVAIYKRWNNVKSHSEQDFRLGILVVFCGGILLATLIWRKNLIRRCKSEMRQKQEEMENLQTVLLEKNRMLEFLSSHDTSTNLYNRNFMLHRAEDEVSRFNRFHTAASLILFDFTSQSARQINSKPVINEDGIKELAKICLSCVREVDIAGRWSSEQIIILCPQTPISASKILADRLKEAVETHQREDIRDLPFSIGLAALQEGETFADWYERASQALYLARRQHGGKVMIAET</sequence>
<dbReference type="InterPro" id="IPR001638">
    <property type="entry name" value="Solute-binding_3/MltF_N"/>
</dbReference>
<evidence type="ECO:0000313" key="8">
    <source>
        <dbReference type="Proteomes" id="UP000184520"/>
    </source>
</evidence>
<feature type="chain" id="PRO_5013133047" description="diguanylate cyclase" evidence="5">
    <location>
        <begin position="28"/>
        <end position="472"/>
    </location>
</feature>
<feature type="signal peptide" evidence="5">
    <location>
        <begin position="1"/>
        <end position="27"/>
    </location>
</feature>
<dbReference type="SMART" id="SM00267">
    <property type="entry name" value="GGDEF"/>
    <property type="match status" value="1"/>
</dbReference>
<dbReference type="OrthoDB" id="9180959at2"/>
<dbReference type="NCBIfam" id="TIGR00254">
    <property type="entry name" value="GGDEF"/>
    <property type="match status" value="1"/>
</dbReference>
<dbReference type="STRING" id="634436.SAMN05216361_3842"/>
<dbReference type="SMART" id="SM00062">
    <property type="entry name" value="PBPb"/>
    <property type="match status" value="1"/>
</dbReference>
<reference evidence="8" key="1">
    <citation type="submission" date="2016-11" db="EMBL/GenBank/DDBJ databases">
        <authorList>
            <person name="Varghese N."/>
            <person name="Submissions S."/>
        </authorList>
    </citation>
    <scope>NUCLEOTIDE SEQUENCE [LARGE SCALE GENOMIC DNA]</scope>
    <source>
        <strain evidence="8">CGMCC 1.8995</strain>
    </source>
</reference>
<dbReference type="RefSeq" id="WP_084526703.1">
    <property type="nucleotide sequence ID" value="NZ_FQWD01000006.1"/>
</dbReference>
<dbReference type="GO" id="GO:0005886">
    <property type="term" value="C:plasma membrane"/>
    <property type="evidence" value="ECO:0007669"/>
    <property type="project" value="TreeGrafter"/>
</dbReference>
<dbReference type="Pfam" id="PF00497">
    <property type="entry name" value="SBP_bac_3"/>
    <property type="match status" value="1"/>
</dbReference>
<dbReference type="GO" id="GO:1902201">
    <property type="term" value="P:negative regulation of bacterial-type flagellum-dependent cell motility"/>
    <property type="evidence" value="ECO:0007669"/>
    <property type="project" value="TreeGrafter"/>
</dbReference>
<keyword evidence="8" id="KW-1185">Reference proteome</keyword>
<accession>A0A1M5QD67</accession>
<keyword evidence="4" id="KW-0812">Transmembrane</keyword>
<dbReference type="AlphaFoldDB" id="A0A1M5QD67"/>
<name>A0A1M5QD67_9ALTE</name>
<dbReference type="PANTHER" id="PTHR45138:SF9">
    <property type="entry name" value="DIGUANYLATE CYCLASE DGCM-RELATED"/>
    <property type="match status" value="1"/>
</dbReference>
<dbReference type="PANTHER" id="PTHR45138">
    <property type="entry name" value="REGULATORY COMPONENTS OF SENSORY TRANSDUCTION SYSTEM"/>
    <property type="match status" value="1"/>
</dbReference>
<dbReference type="EMBL" id="FQWD01000006">
    <property type="protein sequence ID" value="SHH11831.1"/>
    <property type="molecule type" value="Genomic_DNA"/>
</dbReference>
<evidence type="ECO:0000256" key="1">
    <source>
        <dbReference type="ARBA" id="ARBA00012528"/>
    </source>
</evidence>
<proteinExistence type="predicted"/>
<feature type="coiled-coil region" evidence="3">
    <location>
        <begin position="277"/>
        <end position="308"/>
    </location>
</feature>
<dbReference type="InterPro" id="IPR029787">
    <property type="entry name" value="Nucleotide_cyclase"/>
</dbReference>
<protein>
    <recommendedName>
        <fullName evidence="1">diguanylate cyclase</fullName>
        <ecNumber evidence="1">2.7.7.65</ecNumber>
    </recommendedName>
</protein>
<keyword evidence="3" id="KW-0175">Coiled coil</keyword>
<feature type="domain" description="GGDEF" evidence="6">
    <location>
        <begin position="345"/>
        <end position="472"/>
    </location>
</feature>
<dbReference type="Gene3D" id="3.30.70.270">
    <property type="match status" value="1"/>
</dbReference>
<evidence type="ECO:0000259" key="6">
    <source>
        <dbReference type="PROSITE" id="PS50887"/>
    </source>
</evidence>
<feature type="transmembrane region" description="Helical" evidence="4">
    <location>
        <begin position="257"/>
        <end position="276"/>
    </location>
</feature>
<keyword evidence="4" id="KW-0472">Membrane</keyword>
<evidence type="ECO:0000256" key="3">
    <source>
        <dbReference type="SAM" id="Coils"/>
    </source>
</evidence>
<evidence type="ECO:0000256" key="5">
    <source>
        <dbReference type="SAM" id="SignalP"/>
    </source>
</evidence>
<dbReference type="GO" id="GO:0052621">
    <property type="term" value="F:diguanylate cyclase activity"/>
    <property type="evidence" value="ECO:0007669"/>
    <property type="project" value="UniProtKB-EC"/>
</dbReference>
<dbReference type="InterPro" id="IPR000160">
    <property type="entry name" value="GGDEF_dom"/>
</dbReference>
<evidence type="ECO:0000256" key="4">
    <source>
        <dbReference type="SAM" id="Phobius"/>
    </source>
</evidence>
<organism evidence="7 8">
    <name type="scientific">Marisediminitalea aggregata</name>
    <dbReference type="NCBI Taxonomy" id="634436"/>
    <lineage>
        <taxon>Bacteria</taxon>
        <taxon>Pseudomonadati</taxon>
        <taxon>Pseudomonadota</taxon>
        <taxon>Gammaproteobacteria</taxon>
        <taxon>Alteromonadales</taxon>
        <taxon>Alteromonadaceae</taxon>
        <taxon>Marisediminitalea</taxon>
    </lineage>
</organism>
<dbReference type="Gene3D" id="3.40.190.10">
    <property type="entry name" value="Periplasmic binding protein-like II"/>
    <property type="match status" value="2"/>
</dbReference>